<dbReference type="SUPFAM" id="SSF53474">
    <property type="entry name" value="alpha/beta-Hydrolases"/>
    <property type="match status" value="1"/>
</dbReference>
<proteinExistence type="inferred from homology"/>
<name>A0A915LNN6_MELJA</name>
<sequence>MFNLFLIYFLIFLSNNYVLSEKRLEIPEEELTAPEIIKYYGYKCEIHSVTTKDGYILEMHRIPSGRNESEKNLKSKKPVVYLQHGLLASSFDWVANLPNQSLGFILADAGFDVWMGNVRGNVYSSKHEKSFVGKDEYWKFTWDEMASIDLPAMVDKALEISGQSKLFYVGHSQGTLIMFAQLASDNPEFKNKIIKYFALAPVATIKYMKGLISLSGKLFGKSFNILNKHFGSHEFLPSNWASKLFAKMLCSPILSSSICDNIMFLIGGTDNSQLNETQMQQSGLVQKFDYGTENENRLIYGQVL</sequence>
<dbReference type="PANTHER" id="PTHR11005">
    <property type="entry name" value="LYSOSOMAL ACID LIPASE-RELATED"/>
    <property type="match status" value="1"/>
</dbReference>
<dbReference type="Gene3D" id="3.40.50.1820">
    <property type="entry name" value="alpha/beta hydrolase"/>
    <property type="match status" value="1"/>
</dbReference>
<dbReference type="WBParaSite" id="scaffold1479_cov256.g3149">
    <property type="protein sequence ID" value="scaffold1479_cov256.g3149"/>
    <property type="gene ID" value="scaffold1479_cov256.g3149"/>
</dbReference>
<evidence type="ECO:0000256" key="5">
    <source>
        <dbReference type="ARBA" id="ARBA00023098"/>
    </source>
</evidence>
<evidence type="ECO:0000256" key="6">
    <source>
        <dbReference type="ARBA" id="ARBA00023180"/>
    </source>
</evidence>
<keyword evidence="3" id="KW-0378">Hydrolase</keyword>
<evidence type="ECO:0000313" key="10">
    <source>
        <dbReference type="WBParaSite" id="scaffold1479_cov256.g3149"/>
    </source>
</evidence>
<dbReference type="Proteomes" id="UP000887561">
    <property type="component" value="Unplaced"/>
</dbReference>
<dbReference type="InterPro" id="IPR029058">
    <property type="entry name" value="AB_hydrolase_fold"/>
</dbReference>
<keyword evidence="5" id="KW-0443">Lipid metabolism</keyword>
<evidence type="ECO:0000313" key="9">
    <source>
        <dbReference type="Proteomes" id="UP000887561"/>
    </source>
</evidence>
<dbReference type="GO" id="GO:0016787">
    <property type="term" value="F:hydrolase activity"/>
    <property type="evidence" value="ECO:0007669"/>
    <property type="project" value="UniProtKB-KW"/>
</dbReference>
<evidence type="ECO:0000256" key="1">
    <source>
        <dbReference type="ARBA" id="ARBA00010701"/>
    </source>
</evidence>
<keyword evidence="6" id="KW-0325">Glycoprotein</keyword>
<feature type="domain" description="Partial AB-hydrolase lipase" evidence="8">
    <location>
        <begin position="34"/>
        <end position="97"/>
    </location>
</feature>
<dbReference type="FunFam" id="3.40.50.1820:FF:000057">
    <property type="entry name" value="Lipase"/>
    <property type="match status" value="1"/>
</dbReference>
<organism evidence="9 10">
    <name type="scientific">Meloidogyne javanica</name>
    <name type="common">Root-knot nematode worm</name>
    <dbReference type="NCBI Taxonomy" id="6303"/>
    <lineage>
        <taxon>Eukaryota</taxon>
        <taxon>Metazoa</taxon>
        <taxon>Ecdysozoa</taxon>
        <taxon>Nematoda</taxon>
        <taxon>Chromadorea</taxon>
        <taxon>Rhabditida</taxon>
        <taxon>Tylenchina</taxon>
        <taxon>Tylenchomorpha</taxon>
        <taxon>Tylenchoidea</taxon>
        <taxon>Meloidogynidae</taxon>
        <taxon>Meloidogyninae</taxon>
        <taxon>Meloidogyne</taxon>
        <taxon>Meloidogyne incognita group</taxon>
    </lineage>
</organism>
<reference evidence="10" key="1">
    <citation type="submission" date="2022-11" db="UniProtKB">
        <authorList>
            <consortium name="WormBaseParasite"/>
        </authorList>
    </citation>
    <scope>IDENTIFICATION</scope>
</reference>
<keyword evidence="2 7" id="KW-0732">Signal</keyword>
<evidence type="ECO:0000256" key="2">
    <source>
        <dbReference type="ARBA" id="ARBA00022729"/>
    </source>
</evidence>
<accession>A0A915LNN6</accession>
<evidence type="ECO:0000256" key="4">
    <source>
        <dbReference type="ARBA" id="ARBA00022963"/>
    </source>
</evidence>
<keyword evidence="4" id="KW-0442">Lipid degradation</keyword>
<protein>
    <submittedName>
        <fullName evidence="10">Partial AB-hydrolase lipase domain-containing protein</fullName>
    </submittedName>
</protein>
<feature type="chain" id="PRO_5036880230" evidence="7">
    <location>
        <begin position="21"/>
        <end position="304"/>
    </location>
</feature>
<evidence type="ECO:0000256" key="3">
    <source>
        <dbReference type="ARBA" id="ARBA00022801"/>
    </source>
</evidence>
<dbReference type="AlphaFoldDB" id="A0A915LNN6"/>
<dbReference type="Pfam" id="PF04083">
    <property type="entry name" value="Abhydro_lipase"/>
    <property type="match status" value="1"/>
</dbReference>
<dbReference type="GO" id="GO:0016042">
    <property type="term" value="P:lipid catabolic process"/>
    <property type="evidence" value="ECO:0007669"/>
    <property type="project" value="UniProtKB-KW"/>
</dbReference>
<evidence type="ECO:0000259" key="8">
    <source>
        <dbReference type="Pfam" id="PF04083"/>
    </source>
</evidence>
<feature type="signal peptide" evidence="7">
    <location>
        <begin position="1"/>
        <end position="20"/>
    </location>
</feature>
<comment type="similarity">
    <text evidence="1">Belongs to the AB hydrolase superfamily. Lipase family.</text>
</comment>
<evidence type="ECO:0000256" key="7">
    <source>
        <dbReference type="SAM" id="SignalP"/>
    </source>
</evidence>
<dbReference type="InterPro" id="IPR006693">
    <property type="entry name" value="AB_hydrolase_lipase"/>
</dbReference>
<keyword evidence="9" id="KW-1185">Reference proteome</keyword>